<comment type="caution">
    <text evidence="1">The sequence shown here is derived from an EMBL/GenBank/DDBJ whole genome shotgun (WGS) entry which is preliminary data.</text>
</comment>
<dbReference type="Proteomes" id="UP000231194">
    <property type="component" value="Unassembled WGS sequence"/>
</dbReference>
<proteinExistence type="predicted"/>
<reference evidence="1 2" key="1">
    <citation type="submission" date="2017-11" db="EMBL/GenBank/DDBJ databases">
        <title>Bradyrhizobium forestalis sp. nov., an efficient nitrogen-fixing bacterium isolated from nodules of forest legume species in the Amazon.</title>
        <authorList>
            <person name="Costa E.M."/>
            <person name="Guimaraes A."/>
            <person name="Carvalho T.S."/>
            <person name="Rodrigues T.L."/>
            <person name="Ribeiro P.R.A."/>
            <person name="Lebbe L."/>
            <person name="Willems A."/>
            <person name="Moreira F.M.S."/>
        </authorList>
    </citation>
    <scope>NUCLEOTIDE SEQUENCE [LARGE SCALE GENOMIC DNA]</scope>
    <source>
        <strain evidence="1 2">INPA54B</strain>
    </source>
</reference>
<gene>
    <name evidence="1" type="ORF">CVM73_36805</name>
</gene>
<dbReference type="EMBL" id="PGVG01000064">
    <property type="protein sequence ID" value="PJG50347.1"/>
    <property type="molecule type" value="Genomic_DNA"/>
</dbReference>
<organism evidence="1 2">
    <name type="scientific">Bradyrhizobium forestalis</name>
    <dbReference type="NCBI Taxonomy" id="1419263"/>
    <lineage>
        <taxon>Bacteria</taxon>
        <taxon>Pseudomonadati</taxon>
        <taxon>Pseudomonadota</taxon>
        <taxon>Alphaproteobacteria</taxon>
        <taxon>Hyphomicrobiales</taxon>
        <taxon>Nitrobacteraceae</taxon>
        <taxon>Bradyrhizobium</taxon>
    </lineage>
</organism>
<dbReference type="AlphaFoldDB" id="A0A2M8QXR4"/>
<name>A0A2M8QXR4_9BRAD</name>
<sequence>MQINQPSLVRKFIICAAELRTAQKRAQLITADDYNGFCRRQSRSSSIKMVARWAMLLPEHGQLRSV</sequence>
<accession>A0A2M8QXR4</accession>
<keyword evidence="2" id="KW-1185">Reference proteome</keyword>
<evidence type="ECO:0000313" key="1">
    <source>
        <dbReference type="EMBL" id="PJG50347.1"/>
    </source>
</evidence>
<evidence type="ECO:0000313" key="2">
    <source>
        <dbReference type="Proteomes" id="UP000231194"/>
    </source>
</evidence>
<protein>
    <submittedName>
        <fullName evidence="1">Uncharacterized protein</fullName>
    </submittedName>
</protein>